<proteinExistence type="predicted"/>
<gene>
    <name evidence="2" type="primary">C15H10orf67</name>
</gene>
<accession>A0AC58L2X6</accession>
<dbReference type="Proteomes" id="UP001732720">
    <property type="component" value="Chromosome 15"/>
</dbReference>
<name>A0AC58L2X6_CASCN</name>
<evidence type="ECO:0000313" key="2">
    <source>
        <dbReference type="RefSeq" id="XP_073911517.1"/>
    </source>
</evidence>
<keyword evidence="1" id="KW-1185">Reference proteome</keyword>
<sequence length="532" mass="61415">MHTSEGSKCAKQREQEGASRVPSCPMPSKKAGTECGGGRLNISDDLRIGFFTSDHASQTDSSEILQLKELTSSTEKLLQMITSLHVDFAFLKELLQLKFEDRLKEESLNIFTTLYDRILGIEKHYQENEDNMRKSFQQQLTDAIAVIKGMYQQYFDIEEEKAALQDATNIKLGILSRKLKEKEETIKVLREEIEQYEELGFQKIDSFIKKEPSSPKVVFEKDHVDYKPENEKLLQIIAELEEEIQLSIKENSLLEDEIINLKETSEQDQRTIQKLMGGRDRLIYELDCEKALVQDLINKQKEDMEIRKKLEVISIRVSVKVKDTALSPWPSRSRALSSSLTPVQPRSASISTSPIRVKKAKPPKKTAKEESAMVKDKAPVLVSEGKKLQTLPKEEDKIKRDLELQVEGLKATLETEKKKLERFRKEADRINRNWERKFLILRNSFHVLKDEMFTRHTLFHQFALLADTSFNYVKSKPLFIQSKKTSTDSISSSGMDNKLLEIVSDQVTLTPKGKNLYRWKRDSHTEWVLSLN</sequence>
<evidence type="ECO:0000313" key="1">
    <source>
        <dbReference type="Proteomes" id="UP001732720"/>
    </source>
</evidence>
<protein>
    <submittedName>
        <fullName evidence="2">Uncharacterized protein C10orf67 homolog, mitochondrial</fullName>
    </submittedName>
</protein>
<organism evidence="1 2">
    <name type="scientific">Castor canadensis</name>
    <name type="common">American beaver</name>
    <dbReference type="NCBI Taxonomy" id="51338"/>
    <lineage>
        <taxon>Eukaryota</taxon>
        <taxon>Metazoa</taxon>
        <taxon>Chordata</taxon>
        <taxon>Craniata</taxon>
        <taxon>Vertebrata</taxon>
        <taxon>Euteleostomi</taxon>
        <taxon>Mammalia</taxon>
        <taxon>Eutheria</taxon>
        <taxon>Euarchontoglires</taxon>
        <taxon>Glires</taxon>
        <taxon>Rodentia</taxon>
        <taxon>Castorimorpha</taxon>
        <taxon>Castoridae</taxon>
        <taxon>Castor</taxon>
    </lineage>
</organism>
<dbReference type="RefSeq" id="XP_073911517.1">
    <property type="nucleotide sequence ID" value="XM_074055416.1"/>
</dbReference>
<reference evidence="2" key="1">
    <citation type="submission" date="2025-08" db="UniProtKB">
        <authorList>
            <consortium name="RefSeq"/>
        </authorList>
    </citation>
    <scope>IDENTIFICATION</scope>
</reference>